<comment type="caution">
    <text evidence="3">The sequence shown here is derived from an EMBL/GenBank/DDBJ whole genome shotgun (WGS) entry which is preliminary data.</text>
</comment>
<dbReference type="PANTHER" id="PTHR14239">
    <property type="entry name" value="DUDULIN-RELATED"/>
    <property type="match status" value="1"/>
</dbReference>
<dbReference type="RefSeq" id="WP_198124953.1">
    <property type="nucleotide sequence ID" value="NZ_JAECZC010000019.1"/>
</dbReference>
<evidence type="ECO:0000313" key="3">
    <source>
        <dbReference type="EMBL" id="MBH8563057.1"/>
    </source>
</evidence>
<dbReference type="PANTHER" id="PTHR14239:SF10">
    <property type="entry name" value="REDUCTASE"/>
    <property type="match status" value="1"/>
</dbReference>
<accession>A0A8J7HT63</accession>
<protein>
    <submittedName>
        <fullName evidence="3">NADPH-dependent F420 reductase</fullName>
    </submittedName>
</protein>
<sequence length="215" mass="22724">MNIGIIGSGNMGKALGSIWSKNGHKVLFSYSRDPNNLRAVIDSIAPSALVGTPAEAAQFGEVIFLAVPWVALKDALNAAGPLDDKVLITCVSPLKPDFKGLTTGLQAFSEISAAETIAQLAPSAKVVEAFNLTFAEILQSESRQFGSEQPSVFYCGDDEQAKQVTAGLIKESGYEAVDAGPLVIARTLESLATIWVQMAVVAGMFPNVGLKVLRR</sequence>
<dbReference type="InterPro" id="IPR051267">
    <property type="entry name" value="STEAP_metalloreductase"/>
</dbReference>
<dbReference type="InterPro" id="IPR036291">
    <property type="entry name" value="NAD(P)-bd_dom_sf"/>
</dbReference>
<dbReference type="GO" id="GO:0016491">
    <property type="term" value="F:oxidoreductase activity"/>
    <property type="evidence" value="ECO:0007669"/>
    <property type="project" value="UniProtKB-KW"/>
</dbReference>
<evidence type="ECO:0000259" key="2">
    <source>
        <dbReference type="Pfam" id="PF03807"/>
    </source>
</evidence>
<keyword evidence="1" id="KW-0560">Oxidoreductase</keyword>
<reference evidence="3 4" key="1">
    <citation type="journal article" date="2021" name="Int. J. Syst. Evol. Microbiol.">
        <title>Amazonocrinis nigriterrae gen. nov., sp. nov., Atlanticothrix silvestris gen. nov., sp. nov. and Dendronalium phyllosphericum gen. nov., sp. nov., nostocacean cyanobacteria from Brazilian environments.</title>
        <authorList>
            <person name="Alvarenga D.O."/>
            <person name="Andreote A.P.D."/>
            <person name="Branco L.H.Z."/>
            <person name="Delbaje E."/>
            <person name="Cruz R.B."/>
            <person name="Varani A.M."/>
            <person name="Fiore M.F."/>
        </authorList>
    </citation>
    <scope>NUCLEOTIDE SEQUENCE [LARGE SCALE GENOMIC DNA]</scope>
    <source>
        <strain evidence="3 4">CENA67</strain>
    </source>
</reference>
<dbReference type="AlphaFoldDB" id="A0A8J7HT63"/>
<feature type="domain" description="Pyrroline-5-carboxylate reductase catalytic N-terminal" evidence="2">
    <location>
        <begin position="3"/>
        <end position="92"/>
    </location>
</feature>
<keyword evidence="4" id="KW-1185">Reference proteome</keyword>
<organism evidence="3 4">
    <name type="scientific">Amazonocrinis nigriterrae CENA67</name>
    <dbReference type="NCBI Taxonomy" id="2794033"/>
    <lineage>
        <taxon>Bacteria</taxon>
        <taxon>Bacillati</taxon>
        <taxon>Cyanobacteriota</taxon>
        <taxon>Cyanophyceae</taxon>
        <taxon>Nostocales</taxon>
        <taxon>Nostocaceae</taxon>
        <taxon>Amazonocrinis</taxon>
        <taxon>Amazonocrinis nigriterrae</taxon>
    </lineage>
</organism>
<name>A0A8J7HT63_9NOST</name>
<dbReference type="SUPFAM" id="SSF51735">
    <property type="entry name" value="NAD(P)-binding Rossmann-fold domains"/>
    <property type="match status" value="1"/>
</dbReference>
<proteinExistence type="predicted"/>
<dbReference type="Pfam" id="PF03807">
    <property type="entry name" value="F420_oxidored"/>
    <property type="match status" value="1"/>
</dbReference>
<evidence type="ECO:0000256" key="1">
    <source>
        <dbReference type="ARBA" id="ARBA00023002"/>
    </source>
</evidence>
<evidence type="ECO:0000313" key="4">
    <source>
        <dbReference type="Proteomes" id="UP000632766"/>
    </source>
</evidence>
<dbReference type="InterPro" id="IPR028939">
    <property type="entry name" value="P5C_Rdtase_cat_N"/>
</dbReference>
<dbReference type="Proteomes" id="UP000632766">
    <property type="component" value="Unassembled WGS sequence"/>
</dbReference>
<dbReference type="Gene3D" id="3.40.50.720">
    <property type="entry name" value="NAD(P)-binding Rossmann-like Domain"/>
    <property type="match status" value="1"/>
</dbReference>
<dbReference type="EMBL" id="JAECZC010000019">
    <property type="protein sequence ID" value="MBH8563057.1"/>
    <property type="molecule type" value="Genomic_DNA"/>
</dbReference>
<gene>
    <name evidence="3" type="ORF">I8748_12845</name>
</gene>